<evidence type="ECO:0000313" key="2">
    <source>
        <dbReference type="EMBL" id="KJZ02293.1"/>
    </source>
</evidence>
<keyword evidence="3" id="KW-1185">Reference proteome</keyword>
<keyword evidence="1" id="KW-0732">Signal</keyword>
<dbReference type="GeneID" id="58227084"/>
<comment type="caution">
    <text evidence="2">The sequence shown here is derived from an EMBL/GenBank/DDBJ whole genome shotgun (WGS) entry which is preliminary data.</text>
</comment>
<dbReference type="Proteomes" id="UP000033664">
    <property type="component" value="Unassembled WGS sequence"/>
</dbReference>
<evidence type="ECO:0008006" key="4">
    <source>
        <dbReference type="Google" id="ProtNLM"/>
    </source>
</evidence>
<name>A0A0F4PVA9_9GAMM</name>
<feature type="signal peptide" evidence="1">
    <location>
        <begin position="1"/>
        <end position="21"/>
    </location>
</feature>
<gene>
    <name evidence="2" type="ORF">TW72_01110</name>
</gene>
<feature type="chain" id="PRO_5002474734" description="Sel1 repeat family protein" evidence="1">
    <location>
        <begin position="22"/>
        <end position="197"/>
    </location>
</feature>
<dbReference type="PATRIC" id="fig|151081.8.peg.1400"/>
<dbReference type="eggNOG" id="ENOG50302A0">
    <property type="taxonomic scope" value="Bacteria"/>
</dbReference>
<dbReference type="SUPFAM" id="SSF81901">
    <property type="entry name" value="HCP-like"/>
    <property type="match status" value="1"/>
</dbReference>
<accession>A0A0F4PVA9</accession>
<dbReference type="EMBL" id="JXXZ01000001">
    <property type="protein sequence ID" value="KJZ02293.1"/>
    <property type="molecule type" value="Genomic_DNA"/>
</dbReference>
<dbReference type="OrthoDB" id="6309239at2"/>
<reference evidence="2 3" key="1">
    <citation type="journal article" date="2015" name="BMC Genomics">
        <title>Genome mining reveals unlocked bioactive potential of marine Gram-negative bacteria.</title>
        <authorList>
            <person name="Machado H."/>
            <person name="Sonnenschein E.C."/>
            <person name="Melchiorsen J."/>
            <person name="Gram L."/>
        </authorList>
    </citation>
    <scope>NUCLEOTIDE SEQUENCE [LARGE SCALE GENOMIC DNA]</scope>
    <source>
        <strain evidence="2 3">S3137</strain>
    </source>
</reference>
<protein>
    <recommendedName>
        <fullName evidence="4">Sel1 repeat family protein</fullName>
    </recommendedName>
</protein>
<organism evidence="2 3">
    <name type="scientific">Pseudoalteromonas ruthenica</name>
    <dbReference type="NCBI Taxonomy" id="151081"/>
    <lineage>
        <taxon>Bacteria</taxon>
        <taxon>Pseudomonadati</taxon>
        <taxon>Pseudomonadota</taxon>
        <taxon>Gammaproteobacteria</taxon>
        <taxon>Alteromonadales</taxon>
        <taxon>Pseudoalteromonadaceae</taxon>
        <taxon>Pseudoalteromonas</taxon>
    </lineage>
</organism>
<evidence type="ECO:0000313" key="3">
    <source>
        <dbReference type="Proteomes" id="UP000033664"/>
    </source>
</evidence>
<dbReference type="AlphaFoldDB" id="A0A0F4PVA9"/>
<evidence type="ECO:0000256" key="1">
    <source>
        <dbReference type="SAM" id="SignalP"/>
    </source>
</evidence>
<proteinExistence type="predicted"/>
<sequence>MSPSLVLCIILFALYTHIAMAAGPRWDHSIKIDDPKLNVEVAARQCHKSLINAPELLEMWCEKAYEMDYWSALVPISLHTGDGTRLVAEAKERLKNKEPGAYTTLAWLYGSGQFVKKDIAKAIALREELLVLDKSFTPNQIAANHMKLADLYIQERNWKKVAIHAKHVLKHTQSNFQKKYAKRQLESAERHLSSNEL</sequence>
<dbReference type="RefSeq" id="WP_045979019.1">
    <property type="nucleotide sequence ID" value="NZ_JXXY01000005.1"/>
</dbReference>